<evidence type="ECO:0000256" key="2">
    <source>
        <dbReference type="ARBA" id="ARBA00023172"/>
    </source>
</evidence>
<dbReference type="Gene3D" id="1.10.443.10">
    <property type="entry name" value="Intergrase catalytic core"/>
    <property type="match status" value="1"/>
</dbReference>
<dbReference type="Gene3D" id="1.10.150.130">
    <property type="match status" value="1"/>
</dbReference>
<dbReference type="GO" id="GO:0003677">
    <property type="term" value="F:DNA binding"/>
    <property type="evidence" value="ECO:0007669"/>
    <property type="project" value="UniProtKB-KW"/>
</dbReference>
<sequence>MGSIKSIPSLLKRVGGSLTIICNYFRKECIMPRKRNSLKHDLFIAASKNITNNRTRTSYKRAITRFTKWAKEHNIKKKSDITEEVIQLYQLDLNDDPKQYSVATIHTYLAPICKAVDINMNRIRKDKRSSDKIIRGRVKSKNSQGKHQETDSRFSRLVNFQRAVGIRRSELKKLKGKDIRKDNNGNYYVLVQRGKGGKFQPQLILPQDVPVVLDTFKNKQKDDYIFTDVEMNNLINLHGMRAQHARECYYFYLKKLQDNPNFKVNLKNFLIERWEVGHQNLRDKSLKKFEKQKKNFINELRDEPYKIRGSNYKKALNSALPTKYNRLALMAVSVFHLSHWRLSVTVTNYIL</sequence>
<gene>
    <name evidence="4" type="ORF">RDV49_00460</name>
</gene>
<dbReference type="InterPro" id="IPR013762">
    <property type="entry name" value="Integrase-like_cat_sf"/>
</dbReference>
<feature type="region of interest" description="Disordered" evidence="3">
    <location>
        <begin position="127"/>
        <end position="151"/>
    </location>
</feature>
<keyword evidence="2" id="KW-0233">DNA recombination</keyword>
<proteinExistence type="predicted"/>
<dbReference type="AlphaFoldDB" id="A0AAX4AXE7"/>
<evidence type="ECO:0000256" key="1">
    <source>
        <dbReference type="ARBA" id="ARBA00023125"/>
    </source>
</evidence>
<accession>A0AAX4AXE7</accession>
<evidence type="ECO:0000256" key="3">
    <source>
        <dbReference type="SAM" id="MobiDB-lite"/>
    </source>
</evidence>
<dbReference type="EMBL" id="CP133988">
    <property type="protein sequence ID" value="WNB83384.1"/>
    <property type="molecule type" value="Genomic_DNA"/>
</dbReference>
<dbReference type="Proteomes" id="UP001248323">
    <property type="component" value="Chromosome"/>
</dbReference>
<dbReference type="GO" id="GO:0015074">
    <property type="term" value="P:DNA integration"/>
    <property type="evidence" value="ECO:0007669"/>
    <property type="project" value="InterPro"/>
</dbReference>
<protein>
    <submittedName>
        <fullName evidence="4">Phage integrase N-terminal SAM-like domain-containing protein</fullName>
    </submittedName>
</protein>
<dbReference type="SUPFAM" id="SSF56349">
    <property type="entry name" value="DNA breaking-rejoining enzymes"/>
    <property type="match status" value="1"/>
</dbReference>
<name>A0AAX4AXE7_STRPA</name>
<dbReference type="RefSeq" id="WP_310744359.1">
    <property type="nucleotide sequence ID" value="NZ_CP133988.1"/>
</dbReference>
<reference evidence="4" key="1">
    <citation type="submission" date="2023-09" db="EMBL/GenBank/DDBJ databases">
        <title>Streptococcus_parasanguinius_hifiasm_complete_genome_Zymo_Research_ D6332.</title>
        <authorList>
            <person name="Damerum A."/>
        </authorList>
    </citation>
    <scope>NUCLEOTIDE SEQUENCE</scope>
    <source>
        <strain evidence="4">B-1756</strain>
    </source>
</reference>
<dbReference type="InterPro" id="IPR011010">
    <property type="entry name" value="DNA_brk_join_enz"/>
</dbReference>
<dbReference type="InterPro" id="IPR010998">
    <property type="entry name" value="Integrase_recombinase_N"/>
</dbReference>
<evidence type="ECO:0000313" key="5">
    <source>
        <dbReference type="Proteomes" id="UP001248323"/>
    </source>
</evidence>
<keyword evidence="1" id="KW-0238">DNA-binding</keyword>
<organism evidence="4 5">
    <name type="scientific">Streptococcus parasanguinis</name>
    <dbReference type="NCBI Taxonomy" id="1318"/>
    <lineage>
        <taxon>Bacteria</taxon>
        <taxon>Bacillati</taxon>
        <taxon>Bacillota</taxon>
        <taxon>Bacilli</taxon>
        <taxon>Lactobacillales</taxon>
        <taxon>Streptococcaceae</taxon>
        <taxon>Streptococcus</taxon>
    </lineage>
</organism>
<evidence type="ECO:0000313" key="4">
    <source>
        <dbReference type="EMBL" id="WNB83384.1"/>
    </source>
</evidence>
<dbReference type="GO" id="GO:0006310">
    <property type="term" value="P:DNA recombination"/>
    <property type="evidence" value="ECO:0007669"/>
    <property type="project" value="UniProtKB-KW"/>
</dbReference>